<sequence length="54" mass="6113">MDGRCRELHYVSLQRQLFTLVEKAAWEAGHGEVLDAWGDDLDLMRPREAGSDAP</sequence>
<protein>
    <submittedName>
        <fullName evidence="1">Uncharacterized protein</fullName>
    </submittedName>
</protein>
<gene>
    <name evidence="1" type="ORF">STVIR_0035</name>
</gene>
<accession>L8PR46</accession>
<dbReference type="Proteomes" id="UP000011205">
    <property type="component" value="Unassembled WGS sequence"/>
</dbReference>
<proteinExistence type="predicted"/>
<evidence type="ECO:0000313" key="2">
    <source>
        <dbReference type="Proteomes" id="UP000011205"/>
    </source>
</evidence>
<reference evidence="1 2" key="1">
    <citation type="journal article" date="2013" name="Genome Announc.">
        <title>Draft Genome Sequence of Streptomyces viridochromogenes Strain Tu57, Producer of Avilamycin.</title>
        <authorList>
            <person name="Gruning B.A."/>
            <person name="Erxleben A."/>
            <person name="Hahnlein A."/>
            <person name="Gunther S."/>
        </authorList>
    </citation>
    <scope>NUCLEOTIDE SEQUENCE [LARGE SCALE GENOMIC DNA]</scope>
    <source>
        <strain evidence="1 2">Tue57</strain>
    </source>
</reference>
<dbReference type="AlphaFoldDB" id="L8PR46"/>
<organism evidence="1 2">
    <name type="scientific">Streptomyces viridochromogenes Tue57</name>
    <dbReference type="NCBI Taxonomy" id="1160705"/>
    <lineage>
        <taxon>Bacteria</taxon>
        <taxon>Bacillati</taxon>
        <taxon>Actinomycetota</taxon>
        <taxon>Actinomycetes</taxon>
        <taxon>Kitasatosporales</taxon>
        <taxon>Streptomycetaceae</taxon>
        <taxon>Streptomyces</taxon>
    </lineage>
</organism>
<dbReference type="EMBL" id="AMLP01000002">
    <property type="protein sequence ID" value="ELS58975.1"/>
    <property type="molecule type" value="Genomic_DNA"/>
</dbReference>
<dbReference type="PATRIC" id="fig|1160705.3.peg.34"/>
<comment type="caution">
    <text evidence="1">The sequence shown here is derived from an EMBL/GenBank/DDBJ whole genome shotgun (WGS) entry which is preliminary data.</text>
</comment>
<name>L8PR46_STRVR</name>
<evidence type="ECO:0000313" key="1">
    <source>
        <dbReference type="EMBL" id="ELS58975.1"/>
    </source>
</evidence>